<feature type="compositionally biased region" description="Basic and acidic residues" evidence="1">
    <location>
        <begin position="451"/>
        <end position="463"/>
    </location>
</feature>
<gene>
    <name evidence="2" type="ORF">Q5P01_025941</name>
</gene>
<evidence type="ECO:0000313" key="3">
    <source>
        <dbReference type="Proteomes" id="UP001187415"/>
    </source>
</evidence>
<feature type="region of interest" description="Disordered" evidence="1">
    <location>
        <begin position="444"/>
        <end position="472"/>
    </location>
</feature>
<reference evidence="2" key="1">
    <citation type="submission" date="2023-07" db="EMBL/GenBank/DDBJ databases">
        <title>Chromosome-level Genome Assembly of Striped Snakehead (Channa striata).</title>
        <authorList>
            <person name="Liu H."/>
        </authorList>
    </citation>
    <scope>NUCLEOTIDE SEQUENCE</scope>
    <source>
        <strain evidence="2">Gz</strain>
        <tissue evidence="2">Muscle</tissue>
    </source>
</reference>
<protein>
    <submittedName>
        <fullName evidence="2">Uncharacterized protein</fullName>
    </submittedName>
</protein>
<organism evidence="2 3">
    <name type="scientific">Channa striata</name>
    <name type="common">Snakehead murrel</name>
    <name type="synonym">Ophicephalus striatus</name>
    <dbReference type="NCBI Taxonomy" id="64152"/>
    <lineage>
        <taxon>Eukaryota</taxon>
        <taxon>Metazoa</taxon>
        <taxon>Chordata</taxon>
        <taxon>Craniata</taxon>
        <taxon>Vertebrata</taxon>
        <taxon>Euteleostomi</taxon>
        <taxon>Actinopterygii</taxon>
        <taxon>Neopterygii</taxon>
        <taxon>Teleostei</taxon>
        <taxon>Neoteleostei</taxon>
        <taxon>Acanthomorphata</taxon>
        <taxon>Anabantaria</taxon>
        <taxon>Anabantiformes</taxon>
        <taxon>Channoidei</taxon>
        <taxon>Channidae</taxon>
        <taxon>Channa</taxon>
    </lineage>
</organism>
<dbReference type="EMBL" id="JAUPFM010000022">
    <property type="protein sequence ID" value="KAK2815474.1"/>
    <property type="molecule type" value="Genomic_DNA"/>
</dbReference>
<evidence type="ECO:0000313" key="2">
    <source>
        <dbReference type="EMBL" id="KAK2815474.1"/>
    </source>
</evidence>
<dbReference type="Proteomes" id="UP001187415">
    <property type="component" value="Unassembled WGS sequence"/>
</dbReference>
<accession>A0AA88LN63</accession>
<comment type="caution">
    <text evidence="2">The sequence shown here is derived from an EMBL/GenBank/DDBJ whole genome shotgun (WGS) entry which is preliminary data.</text>
</comment>
<evidence type="ECO:0000256" key="1">
    <source>
        <dbReference type="SAM" id="MobiDB-lite"/>
    </source>
</evidence>
<name>A0AA88LN63_CHASR</name>
<proteinExistence type="predicted"/>
<dbReference type="AlphaFoldDB" id="A0AA88LN63"/>
<keyword evidence="3" id="KW-1185">Reference proteome</keyword>
<sequence length="472" mass="51787">MGLKHRAIHAMLANPDLAPFEVLDEPLERQDWILIDHLMVIHKVKESDYVESEPATSVLNMARTLARNYMPEGPRAASVVLVKDGPGAQKPSVRGIRSARATAPHVEFCKRHLGEIEYAAMKLLADVGMKEKLFLVTGAEWGHGESSPGSSAGLDGDLVSFHFRYLDCRELEEDRSLLVAPDPLAAVAGPEEFSDLDPSYCDGEIRRPRGLSGLFVSTFAEPTSERLATLREACRGCGGSEADTLLVELANALEGAELSRGSGDARLALRGAALGAEPRESAWLGSSARRRELETVARALCDAAARRRRAAALRQELHEDFERILEDHGEPRQIRGGRLPVPGGARGSAHVAFLGIKRLLTGAWRTEIFFRRGARSSRDRWGAARRNARGGSRAADFHGMAVAPPASLGYRQDPRQALDRCEMRMMFRTLKYVCDLWALKKPQIAQSTASPHDDGWRAPRREPGSPSFPPSP</sequence>